<dbReference type="AlphaFoldDB" id="A0A9D4IGD9"/>
<reference evidence="3" key="1">
    <citation type="journal article" date="2019" name="bioRxiv">
        <title>The Genome of the Zebra Mussel, Dreissena polymorpha: A Resource for Invasive Species Research.</title>
        <authorList>
            <person name="McCartney M.A."/>
            <person name="Auch B."/>
            <person name="Kono T."/>
            <person name="Mallez S."/>
            <person name="Zhang Y."/>
            <person name="Obille A."/>
            <person name="Becker A."/>
            <person name="Abrahante J.E."/>
            <person name="Garbe J."/>
            <person name="Badalamenti J.P."/>
            <person name="Herman A."/>
            <person name="Mangelson H."/>
            <person name="Liachko I."/>
            <person name="Sullivan S."/>
            <person name="Sone E.D."/>
            <person name="Koren S."/>
            <person name="Silverstein K.A.T."/>
            <person name="Beckman K.B."/>
            <person name="Gohl D.M."/>
        </authorList>
    </citation>
    <scope>NUCLEOTIDE SEQUENCE</scope>
    <source>
        <strain evidence="3">Duluth1</strain>
        <tissue evidence="3">Whole animal</tissue>
    </source>
</reference>
<evidence type="ECO:0000313" key="4">
    <source>
        <dbReference type="Proteomes" id="UP000828390"/>
    </source>
</evidence>
<feature type="non-terminal residue" evidence="3">
    <location>
        <position position="1"/>
    </location>
</feature>
<dbReference type="Proteomes" id="UP000828390">
    <property type="component" value="Unassembled WGS sequence"/>
</dbReference>
<evidence type="ECO:0000256" key="1">
    <source>
        <dbReference type="SAM" id="MobiDB-lite"/>
    </source>
</evidence>
<keyword evidence="2" id="KW-0812">Transmembrane</keyword>
<gene>
    <name evidence="3" type="ORF">DPMN_174442</name>
</gene>
<comment type="caution">
    <text evidence="3">The sequence shown here is derived from an EMBL/GenBank/DDBJ whole genome shotgun (WGS) entry which is preliminary data.</text>
</comment>
<organism evidence="3 4">
    <name type="scientific">Dreissena polymorpha</name>
    <name type="common">Zebra mussel</name>
    <name type="synonym">Mytilus polymorpha</name>
    <dbReference type="NCBI Taxonomy" id="45954"/>
    <lineage>
        <taxon>Eukaryota</taxon>
        <taxon>Metazoa</taxon>
        <taxon>Spiralia</taxon>
        <taxon>Lophotrochozoa</taxon>
        <taxon>Mollusca</taxon>
        <taxon>Bivalvia</taxon>
        <taxon>Autobranchia</taxon>
        <taxon>Heteroconchia</taxon>
        <taxon>Euheterodonta</taxon>
        <taxon>Imparidentia</taxon>
        <taxon>Neoheterodontei</taxon>
        <taxon>Myida</taxon>
        <taxon>Dreissenoidea</taxon>
        <taxon>Dreissenidae</taxon>
        <taxon>Dreissena</taxon>
    </lineage>
</organism>
<evidence type="ECO:0000256" key="2">
    <source>
        <dbReference type="SAM" id="Phobius"/>
    </source>
</evidence>
<keyword evidence="2" id="KW-1133">Transmembrane helix</keyword>
<feature type="region of interest" description="Disordered" evidence="1">
    <location>
        <begin position="1"/>
        <end position="29"/>
    </location>
</feature>
<keyword evidence="2" id="KW-0472">Membrane</keyword>
<accession>A0A9D4IGD9</accession>
<protein>
    <submittedName>
        <fullName evidence="3">Uncharacterized protein</fullName>
    </submittedName>
</protein>
<proteinExistence type="predicted"/>
<reference evidence="3" key="2">
    <citation type="submission" date="2020-11" db="EMBL/GenBank/DDBJ databases">
        <authorList>
            <person name="McCartney M.A."/>
            <person name="Auch B."/>
            <person name="Kono T."/>
            <person name="Mallez S."/>
            <person name="Becker A."/>
            <person name="Gohl D.M."/>
            <person name="Silverstein K.A.T."/>
            <person name="Koren S."/>
            <person name="Bechman K.B."/>
            <person name="Herman A."/>
            <person name="Abrahante J.E."/>
            <person name="Garbe J."/>
        </authorList>
    </citation>
    <scope>NUCLEOTIDE SEQUENCE</scope>
    <source>
        <strain evidence="3">Duluth1</strain>
        <tissue evidence="3">Whole animal</tissue>
    </source>
</reference>
<feature type="transmembrane region" description="Helical" evidence="2">
    <location>
        <begin position="116"/>
        <end position="137"/>
    </location>
</feature>
<feature type="compositionally biased region" description="Basic and acidic residues" evidence="1">
    <location>
        <begin position="7"/>
        <end position="16"/>
    </location>
</feature>
<evidence type="ECO:0000313" key="3">
    <source>
        <dbReference type="EMBL" id="KAH3773090.1"/>
    </source>
</evidence>
<sequence>MARRIRRESDLDRPARTPDSATEPPTAETIETSDPRFTLTAIPTHCLPNIHVPSRIVVGDGWWFVGGGWVVGDGWRWLVGGAGWWWWWVVDGGGCWVVIGGGLLVMGVGWRMMDGVWWMVGCCWWWWLRGGCGWWMVD</sequence>
<name>A0A9D4IGD9_DREPO</name>
<keyword evidence="4" id="KW-1185">Reference proteome</keyword>
<feature type="transmembrane region" description="Helical" evidence="2">
    <location>
        <begin position="85"/>
        <end position="110"/>
    </location>
</feature>
<dbReference type="EMBL" id="JAIWYP010000009">
    <property type="protein sequence ID" value="KAH3773090.1"/>
    <property type="molecule type" value="Genomic_DNA"/>
</dbReference>